<proteinExistence type="predicted"/>
<dbReference type="InterPro" id="IPR044730">
    <property type="entry name" value="RNase_H-like_dom_plant"/>
</dbReference>
<dbReference type="InterPro" id="IPR036397">
    <property type="entry name" value="RNaseH_sf"/>
</dbReference>
<dbReference type="SUPFAM" id="SSF53098">
    <property type="entry name" value="Ribonuclease H-like"/>
    <property type="match status" value="1"/>
</dbReference>
<evidence type="ECO:0000313" key="2">
    <source>
        <dbReference type="EMBL" id="KAL3510432.1"/>
    </source>
</evidence>
<comment type="caution">
    <text evidence="2">The sequence shown here is derived from an EMBL/GenBank/DDBJ whole genome shotgun (WGS) entry which is preliminary data.</text>
</comment>
<dbReference type="Gene3D" id="3.30.420.10">
    <property type="entry name" value="Ribonuclease H-like superfamily/Ribonuclease H"/>
    <property type="match status" value="1"/>
</dbReference>
<evidence type="ECO:0000313" key="3">
    <source>
        <dbReference type="Proteomes" id="UP001630127"/>
    </source>
</evidence>
<dbReference type="InterPro" id="IPR053151">
    <property type="entry name" value="RNase_H-like"/>
</dbReference>
<dbReference type="InterPro" id="IPR012337">
    <property type="entry name" value="RNaseH-like_sf"/>
</dbReference>
<gene>
    <name evidence="2" type="ORF">ACH5RR_029833</name>
</gene>
<keyword evidence="3" id="KW-1185">Reference proteome</keyword>
<reference evidence="2 3" key="1">
    <citation type="submission" date="2024-11" db="EMBL/GenBank/DDBJ databases">
        <title>A near-complete genome assembly of Cinchona calisaya.</title>
        <authorList>
            <person name="Lian D.C."/>
            <person name="Zhao X.W."/>
            <person name="Wei L."/>
        </authorList>
    </citation>
    <scope>NUCLEOTIDE SEQUENCE [LARGE SCALE GENOMIC DNA]</scope>
    <source>
        <tissue evidence="2">Nenye</tissue>
    </source>
</reference>
<sequence>MVVRVTQPVPVPVAWKRSDPGSFKLNVDGSTQSGIHSGVGGLIRDSAGQLLHTFSSHYGNNSNVAAELFAIRDGLELCLYNGFLCIIIELDSLLACNLMHGQVRPL</sequence>
<dbReference type="Proteomes" id="UP001630127">
    <property type="component" value="Unassembled WGS sequence"/>
</dbReference>
<name>A0ABD2YSV1_9GENT</name>
<accession>A0ABD2YSV1</accession>
<dbReference type="CDD" id="cd06222">
    <property type="entry name" value="RNase_H_like"/>
    <property type="match status" value="1"/>
</dbReference>
<protein>
    <recommendedName>
        <fullName evidence="1">RNase H type-1 domain-containing protein</fullName>
    </recommendedName>
</protein>
<dbReference type="EMBL" id="JBJUIK010000012">
    <property type="protein sequence ID" value="KAL3510432.1"/>
    <property type="molecule type" value="Genomic_DNA"/>
</dbReference>
<dbReference type="Pfam" id="PF13456">
    <property type="entry name" value="RVT_3"/>
    <property type="match status" value="1"/>
</dbReference>
<feature type="domain" description="RNase H type-1" evidence="1">
    <location>
        <begin position="26"/>
        <end position="101"/>
    </location>
</feature>
<dbReference type="InterPro" id="IPR002156">
    <property type="entry name" value="RNaseH_domain"/>
</dbReference>
<dbReference type="PANTHER" id="PTHR47723:SF19">
    <property type="entry name" value="POLYNUCLEOTIDYL TRANSFERASE, RIBONUCLEASE H-LIKE SUPERFAMILY PROTEIN"/>
    <property type="match status" value="1"/>
</dbReference>
<organism evidence="2 3">
    <name type="scientific">Cinchona calisaya</name>
    <dbReference type="NCBI Taxonomy" id="153742"/>
    <lineage>
        <taxon>Eukaryota</taxon>
        <taxon>Viridiplantae</taxon>
        <taxon>Streptophyta</taxon>
        <taxon>Embryophyta</taxon>
        <taxon>Tracheophyta</taxon>
        <taxon>Spermatophyta</taxon>
        <taxon>Magnoliopsida</taxon>
        <taxon>eudicotyledons</taxon>
        <taxon>Gunneridae</taxon>
        <taxon>Pentapetalae</taxon>
        <taxon>asterids</taxon>
        <taxon>lamiids</taxon>
        <taxon>Gentianales</taxon>
        <taxon>Rubiaceae</taxon>
        <taxon>Cinchonoideae</taxon>
        <taxon>Cinchoneae</taxon>
        <taxon>Cinchona</taxon>
    </lineage>
</organism>
<dbReference type="AlphaFoldDB" id="A0ABD2YSV1"/>
<dbReference type="PANTHER" id="PTHR47723">
    <property type="entry name" value="OS05G0353850 PROTEIN"/>
    <property type="match status" value="1"/>
</dbReference>
<evidence type="ECO:0000259" key="1">
    <source>
        <dbReference type="Pfam" id="PF13456"/>
    </source>
</evidence>